<organism evidence="1 2">
    <name type="scientific">Peptostreptococcus equinus</name>
    <dbReference type="NCBI Taxonomy" id="3003601"/>
    <lineage>
        <taxon>Bacteria</taxon>
        <taxon>Bacillati</taxon>
        <taxon>Bacillota</taxon>
        <taxon>Clostridia</taxon>
        <taxon>Peptostreptococcales</taxon>
        <taxon>Peptostreptococcaceae</taxon>
        <taxon>Peptostreptococcus</taxon>
    </lineage>
</organism>
<evidence type="ECO:0000313" key="2">
    <source>
        <dbReference type="Proteomes" id="UP001164187"/>
    </source>
</evidence>
<dbReference type="RefSeq" id="WP_269311854.1">
    <property type="nucleotide sequence ID" value="NZ_CP114052.1"/>
</dbReference>
<gene>
    <name evidence="1" type="ORF">O0R46_01555</name>
</gene>
<dbReference type="EMBL" id="CP114052">
    <property type="protein sequence ID" value="WAW15161.1"/>
    <property type="molecule type" value="Genomic_DNA"/>
</dbReference>
<protein>
    <submittedName>
        <fullName evidence="1">Uncharacterized protein</fullName>
    </submittedName>
</protein>
<accession>A0ABY7JP64</accession>
<reference evidence="1" key="1">
    <citation type="submission" date="2022-12" db="EMBL/GenBank/DDBJ databases">
        <title>Peptostreptococcus.</title>
        <authorList>
            <person name="Lee S.H."/>
        </authorList>
    </citation>
    <scope>NUCLEOTIDE SEQUENCE</scope>
    <source>
        <strain evidence="1">CBA3647</strain>
    </source>
</reference>
<keyword evidence="2" id="KW-1185">Reference proteome</keyword>
<evidence type="ECO:0000313" key="1">
    <source>
        <dbReference type="EMBL" id="WAW15161.1"/>
    </source>
</evidence>
<sequence length="40" mass="4832">MNQKEIIYNQLNQPIGKELIDFHEGNMPVIDIYKREFSKH</sequence>
<dbReference type="Proteomes" id="UP001164187">
    <property type="component" value="Chromosome"/>
</dbReference>
<proteinExistence type="predicted"/>
<name>A0ABY7JP64_9FIRM</name>